<organism evidence="1">
    <name type="scientific">marine sediment metagenome</name>
    <dbReference type="NCBI Taxonomy" id="412755"/>
    <lineage>
        <taxon>unclassified sequences</taxon>
        <taxon>metagenomes</taxon>
        <taxon>ecological metagenomes</taxon>
    </lineage>
</organism>
<gene>
    <name evidence="1" type="ORF">S12H4_46019</name>
</gene>
<dbReference type="EMBL" id="BARW01028512">
    <property type="protein sequence ID" value="GAJ13732.1"/>
    <property type="molecule type" value="Genomic_DNA"/>
</dbReference>
<reference evidence="1" key="1">
    <citation type="journal article" date="2014" name="Front. Microbiol.">
        <title>High frequency of phylogenetically diverse reductive dehalogenase-homologous genes in deep subseafloor sedimentary metagenomes.</title>
        <authorList>
            <person name="Kawai M."/>
            <person name="Futagami T."/>
            <person name="Toyoda A."/>
            <person name="Takaki Y."/>
            <person name="Nishi S."/>
            <person name="Hori S."/>
            <person name="Arai W."/>
            <person name="Tsubouchi T."/>
            <person name="Morono Y."/>
            <person name="Uchiyama I."/>
            <person name="Ito T."/>
            <person name="Fujiyama A."/>
            <person name="Inagaki F."/>
            <person name="Takami H."/>
        </authorList>
    </citation>
    <scope>NUCLEOTIDE SEQUENCE</scope>
    <source>
        <strain evidence="1">Expedition CK06-06</strain>
    </source>
</reference>
<evidence type="ECO:0000313" key="1">
    <source>
        <dbReference type="EMBL" id="GAJ13732.1"/>
    </source>
</evidence>
<comment type="caution">
    <text evidence="1">The sequence shown here is derived from an EMBL/GenBank/DDBJ whole genome shotgun (WGS) entry which is preliminary data.</text>
</comment>
<accession>X1VAC4</accession>
<feature type="non-terminal residue" evidence="1">
    <location>
        <position position="101"/>
    </location>
</feature>
<sequence>MVTELYPPGLNHAAMHESTGDMPLPDIDINLDTAVLKGRFATMTLAGAYIDLPEEYEYTDLMRIWAQKSGWTLARNEFHMLYTRLSASVSGPLSNATQMGV</sequence>
<proteinExistence type="predicted"/>
<name>X1VAC4_9ZZZZ</name>
<dbReference type="AlphaFoldDB" id="X1VAC4"/>
<protein>
    <submittedName>
        <fullName evidence="1">Uncharacterized protein</fullName>
    </submittedName>
</protein>